<organism evidence="3 4">
    <name type="scientific">Symmachiella dynata</name>
    <dbReference type="NCBI Taxonomy" id="2527995"/>
    <lineage>
        <taxon>Bacteria</taxon>
        <taxon>Pseudomonadati</taxon>
        <taxon>Planctomycetota</taxon>
        <taxon>Planctomycetia</taxon>
        <taxon>Planctomycetales</taxon>
        <taxon>Planctomycetaceae</taxon>
        <taxon>Symmachiella</taxon>
    </lineage>
</organism>
<dbReference type="EMBL" id="CP036276">
    <property type="protein sequence ID" value="QDU45005.1"/>
    <property type="molecule type" value="Genomic_DNA"/>
</dbReference>
<dbReference type="CDD" id="cd03143">
    <property type="entry name" value="A4_beta-galactosidase_middle_domain"/>
    <property type="match status" value="1"/>
</dbReference>
<dbReference type="SMART" id="SM00327">
    <property type="entry name" value="VWA"/>
    <property type="match status" value="1"/>
</dbReference>
<evidence type="ECO:0000256" key="1">
    <source>
        <dbReference type="SAM" id="Phobius"/>
    </source>
</evidence>
<dbReference type="SUPFAM" id="SSF53300">
    <property type="entry name" value="vWA-like"/>
    <property type="match status" value="1"/>
</dbReference>
<keyword evidence="1" id="KW-0812">Transmembrane</keyword>
<feature type="domain" description="VWFA" evidence="2">
    <location>
        <begin position="94"/>
        <end position="299"/>
    </location>
</feature>
<gene>
    <name evidence="3" type="ORF">Mal52_34930</name>
</gene>
<keyword evidence="1" id="KW-0472">Membrane</keyword>
<dbReference type="NCBIfam" id="TIGR02226">
    <property type="entry name" value="two_anch"/>
    <property type="match status" value="1"/>
</dbReference>
<dbReference type="PANTHER" id="PTHR37464:SF1">
    <property type="entry name" value="BLL2463 PROTEIN"/>
    <property type="match status" value="1"/>
</dbReference>
<evidence type="ECO:0000313" key="3">
    <source>
        <dbReference type="EMBL" id="QDU45005.1"/>
    </source>
</evidence>
<proteinExistence type="predicted"/>
<keyword evidence="1" id="KW-1133">Transmembrane helix</keyword>
<dbReference type="CDD" id="cd00198">
    <property type="entry name" value="vWFA"/>
    <property type="match status" value="1"/>
</dbReference>
<dbReference type="RefSeq" id="WP_145377304.1">
    <property type="nucleotide sequence ID" value="NZ_CP036276.1"/>
</dbReference>
<evidence type="ECO:0000259" key="2">
    <source>
        <dbReference type="PROSITE" id="PS50234"/>
    </source>
</evidence>
<sequence length="732" mass="79994">MSLEFLNPALLFGLAALALPIVAHLLSKKRFDVVEWGAMQFLDLGKRRRRRVRIEELLLLLLRMAIVGLLALAIARPTVSGGFFANFVSTDNRDMVFVIDGSYSMGRSDGETTPHNQAQAVIHKLLNHARPGDTFALLDARDQTRFVGDGPLRDANRMRTFVDALPPPAGASNLAAAVADALQILGTTSHVRRDVVVLTDGQAHGWHPTEAAQWQVIDELRGQPAVKPQLWVVNFQGADTPNNFSLDRLDASRARAPVGFPVRVSTTLRYSSEVGPGECNVYFEVDGQRLGDATVKSPLLESGGEFRVEFEHRFSTDGSHVLSVVLDDDAVSGDNRADVAIAVTQPLRVILVDGTPHLDPTRSETFFAEAALRSYAEQTPFVDSRVVTSQNLNLSSINQADVIVLANVATLSTEQAEMLRQFVEAGGGLLIAPGRLVEPENYRTLLGDLLPGDLIEFVEPEEAARFDVAQLQLPWQIGAAAIDELETARFSGYWTITPHEQAHVPARFVSGDPLLLSSPVGRGRVMLMSTPSDADSSTLPTKSVYVALLHEMLFYLAAAEEFPLNVNVGEPLLQPLIEEVVEAEIRVTRPDGTTATPAIGGEPPLVRFDDTSAPGVYELEQPRRNRGDTRSSVAKRFVVNFDRGERDLTPLSVTEIEELSADGRITFVDSPDELETQLLTDDSRTELWQLLVVLVFALLCLEIWMTRRLVQGGHAVLDAAASTGPHPPQGND</sequence>
<dbReference type="KEGG" id="sdyn:Mal52_34930"/>
<dbReference type="InterPro" id="IPR011933">
    <property type="entry name" value="Double_TM_dom"/>
</dbReference>
<dbReference type="InterPro" id="IPR036465">
    <property type="entry name" value="vWFA_dom_sf"/>
</dbReference>
<dbReference type="InterPro" id="IPR029062">
    <property type="entry name" value="Class_I_gatase-like"/>
</dbReference>
<dbReference type="Gene3D" id="2.60.40.10">
    <property type="entry name" value="Immunoglobulins"/>
    <property type="match status" value="1"/>
</dbReference>
<dbReference type="Pfam" id="PF13519">
    <property type="entry name" value="VWA_2"/>
    <property type="match status" value="1"/>
</dbReference>
<feature type="transmembrane region" description="Helical" evidence="1">
    <location>
        <begin position="57"/>
        <end position="75"/>
    </location>
</feature>
<dbReference type="Proteomes" id="UP000319383">
    <property type="component" value="Chromosome"/>
</dbReference>
<name>A0A517ZRF3_9PLAN</name>
<dbReference type="SUPFAM" id="SSF52317">
    <property type="entry name" value="Class I glutamine amidotransferase-like"/>
    <property type="match status" value="1"/>
</dbReference>
<dbReference type="PANTHER" id="PTHR37464">
    <property type="entry name" value="BLL2463 PROTEIN"/>
    <property type="match status" value="1"/>
</dbReference>
<reference evidence="3 4" key="1">
    <citation type="submission" date="2019-02" db="EMBL/GenBank/DDBJ databases">
        <title>Deep-cultivation of Planctomycetes and their phenomic and genomic characterization uncovers novel biology.</title>
        <authorList>
            <person name="Wiegand S."/>
            <person name="Jogler M."/>
            <person name="Boedeker C."/>
            <person name="Pinto D."/>
            <person name="Vollmers J."/>
            <person name="Rivas-Marin E."/>
            <person name="Kohn T."/>
            <person name="Peeters S.H."/>
            <person name="Heuer A."/>
            <person name="Rast P."/>
            <person name="Oberbeckmann S."/>
            <person name="Bunk B."/>
            <person name="Jeske O."/>
            <person name="Meyerdierks A."/>
            <person name="Storesund J.E."/>
            <person name="Kallscheuer N."/>
            <person name="Luecker S."/>
            <person name="Lage O.M."/>
            <person name="Pohl T."/>
            <person name="Merkel B.J."/>
            <person name="Hornburger P."/>
            <person name="Mueller R.-W."/>
            <person name="Bruemmer F."/>
            <person name="Labrenz M."/>
            <person name="Spormann A.M."/>
            <person name="Op den Camp H."/>
            <person name="Overmann J."/>
            <person name="Amann R."/>
            <person name="Jetten M.S.M."/>
            <person name="Mascher T."/>
            <person name="Medema M.H."/>
            <person name="Devos D.P."/>
            <person name="Kaster A.-K."/>
            <person name="Ovreas L."/>
            <person name="Rohde M."/>
            <person name="Galperin M.Y."/>
            <person name="Jogler C."/>
        </authorList>
    </citation>
    <scope>NUCLEOTIDE SEQUENCE [LARGE SCALE GENOMIC DNA]</scope>
    <source>
        <strain evidence="3 4">Mal52</strain>
    </source>
</reference>
<dbReference type="Pfam" id="PF07584">
    <property type="entry name" value="BatA"/>
    <property type="match status" value="1"/>
</dbReference>
<dbReference type="InterPro" id="IPR013783">
    <property type="entry name" value="Ig-like_fold"/>
</dbReference>
<dbReference type="PROSITE" id="PS50234">
    <property type="entry name" value="VWFA"/>
    <property type="match status" value="1"/>
</dbReference>
<evidence type="ECO:0000313" key="4">
    <source>
        <dbReference type="Proteomes" id="UP000319383"/>
    </source>
</evidence>
<protein>
    <recommendedName>
        <fullName evidence="2">VWFA domain-containing protein</fullName>
    </recommendedName>
</protein>
<keyword evidence="4" id="KW-1185">Reference proteome</keyword>
<accession>A0A517ZRF3</accession>
<dbReference type="Gene3D" id="3.40.50.880">
    <property type="match status" value="1"/>
</dbReference>
<dbReference type="Gene3D" id="3.40.50.410">
    <property type="entry name" value="von Willebrand factor, type A domain"/>
    <property type="match status" value="1"/>
</dbReference>
<dbReference type="AlphaFoldDB" id="A0A517ZRF3"/>
<dbReference type="InterPro" id="IPR002035">
    <property type="entry name" value="VWF_A"/>
</dbReference>
<feature type="transmembrane region" description="Helical" evidence="1">
    <location>
        <begin position="6"/>
        <end position="26"/>
    </location>
</feature>
<dbReference type="InterPro" id="IPR024163">
    <property type="entry name" value="Aerotolerance_reg_N"/>
</dbReference>